<evidence type="ECO:0000256" key="3">
    <source>
        <dbReference type="ARBA" id="ARBA00022765"/>
    </source>
</evidence>
<dbReference type="Proteomes" id="UP000504632">
    <property type="component" value="Chromosome 8"/>
</dbReference>
<comment type="function">
    <text evidence="7">Involved in chromatin organization.</text>
</comment>
<organism evidence="13 14">
    <name type="scientific">Chanos chanos</name>
    <name type="common">Milkfish</name>
    <name type="synonym">Mugil chanos</name>
    <dbReference type="NCBI Taxonomy" id="29144"/>
    <lineage>
        <taxon>Eukaryota</taxon>
        <taxon>Metazoa</taxon>
        <taxon>Chordata</taxon>
        <taxon>Craniata</taxon>
        <taxon>Vertebrata</taxon>
        <taxon>Euteleostomi</taxon>
        <taxon>Actinopterygii</taxon>
        <taxon>Neopterygii</taxon>
        <taxon>Teleostei</taxon>
        <taxon>Ostariophysi</taxon>
        <taxon>Gonorynchiformes</taxon>
        <taxon>Chanidae</taxon>
        <taxon>Chanos</taxon>
    </lineage>
</organism>
<dbReference type="InterPro" id="IPR003034">
    <property type="entry name" value="SAP_dom"/>
</dbReference>
<protein>
    <recommendedName>
        <fullName evidence="9">Protein DEK</fullName>
    </recommendedName>
</protein>
<feature type="region of interest" description="Disordered" evidence="10">
    <location>
        <begin position="182"/>
        <end position="386"/>
    </location>
</feature>
<gene>
    <name evidence="14" type="primary">dek</name>
</gene>
<keyword evidence="6" id="KW-0539">Nucleus</keyword>
<evidence type="ECO:0000313" key="13">
    <source>
        <dbReference type="Proteomes" id="UP000504632"/>
    </source>
</evidence>
<evidence type="ECO:0000256" key="2">
    <source>
        <dbReference type="ARBA" id="ARBA00022553"/>
    </source>
</evidence>
<keyword evidence="2" id="KW-0597">Phosphoprotein</keyword>
<feature type="compositionally biased region" description="Acidic residues" evidence="10">
    <location>
        <begin position="226"/>
        <end position="235"/>
    </location>
</feature>
<dbReference type="GO" id="GO:0003677">
    <property type="term" value="F:DNA binding"/>
    <property type="evidence" value="ECO:0007669"/>
    <property type="project" value="UniProtKB-KW"/>
</dbReference>
<dbReference type="InterPro" id="IPR014876">
    <property type="entry name" value="DEK_C"/>
</dbReference>
<dbReference type="PANTHER" id="PTHR13468:SF1">
    <property type="entry name" value="PROTEIN DEK"/>
    <property type="match status" value="1"/>
</dbReference>
<reference evidence="14" key="1">
    <citation type="submission" date="2025-08" db="UniProtKB">
        <authorList>
            <consortium name="RefSeq"/>
        </authorList>
    </citation>
    <scope>IDENTIFICATION</scope>
</reference>
<feature type="domain" description="DEK-C" evidence="12">
    <location>
        <begin position="384"/>
        <end position="440"/>
    </location>
</feature>
<accession>A0A6J2VVF8</accession>
<evidence type="ECO:0000256" key="4">
    <source>
        <dbReference type="ARBA" id="ARBA00022853"/>
    </source>
</evidence>
<feature type="compositionally biased region" description="Basic residues" evidence="10">
    <location>
        <begin position="185"/>
        <end position="194"/>
    </location>
</feature>
<dbReference type="InParanoid" id="A0A6J2VVF8"/>
<dbReference type="InterPro" id="IPR044198">
    <property type="entry name" value="DEK"/>
</dbReference>
<evidence type="ECO:0000259" key="12">
    <source>
        <dbReference type="PROSITE" id="PS51998"/>
    </source>
</evidence>
<evidence type="ECO:0000256" key="1">
    <source>
        <dbReference type="ARBA" id="ARBA00004123"/>
    </source>
</evidence>
<feature type="compositionally biased region" description="Basic residues" evidence="10">
    <location>
        <begin position="327"/>
        <end position="340"/>
    </location>
</feature>
<dbReference type="CTD" id="7913"/>
<feature type="domain" description="SAP" evidence="11">
    <location>
        <begin position="140"/>
        <end position="174"/>
    </location>
</feature>
<dbReference type="GO" id="GO:0006325">
    <property type="term" value="P:chromatin organization"/>
    <property type="evidence" value="ECO:0007669"/>
    <property type="project" value="UniProtKB-KW"/>
</dbReference>
<evidence type="ECO:0000259" key="11">
    <source>
        <dbReference type="PROSITE" id="PS50800"/>
    </source>
</evidence>
<evidence type="ECO:0000256" key="9">
    <source>
        <dbReference type="ARBA" id="ARBA00074520"/>
    </source>
</evidence>
<comment type="subunit">
    <text evidence="8">Found in a mRNA splicing-dependent exon junction complex (EJC) with DEK, RBM8A, RNPS1, SRRM1 and ALYREF/THOC4. Interacts with histones H2A, H2B, H3, H4, acetylated histone H4, non-phosphorylated DAXX and HDAC2. Component of the B-WICH complex, at least composed of SMARCA5/SNF2H, BAZ1B/WSTF, SF3B1, DEK, MYO1C, ERCC6, MYBBP1A and DDX21. Binds DNA.</text>
</comment>
<keyword evidence="5" id="KW-0238">DNA-binding</keyword>
<feature type="compositionally biased region" description="Basic residues" evidence="10">
    <location>
        <begin position="284"/>
        <end position="300"/>
    </location>
</feature>
<dbReference type="GO" id="GO:0042393">
    <property type="term" value="F:histone binding"/>
    <property type="evidence" value="ECO:0007669"/>
    <property type="project" value="TreeGrafter"/>
</dbReference>
<dbReference type="PROSITE" id="PS51998">
    <property type="entry name" value="DEK_C"/>
    <property type="match status" value="1"/>
</dbReference>
<dbReference type="GO" id="GO:2000779">
    <property type="term" value="P:regulation of double-strand break repair"/>
    <property type="evidence" value="ECO:0007669"/>
    <property type="project" value="TreeGrafter"/>
</dbReference>
<dbReference type="PROSITE" id="PS50800">
    <property type="entry name" value="SAP"/>
    <property type="match status" value="1"/>
</dbReference>
<evidence type="ECO:0000256" key="7">
    <source>
        <dbReference type="ARBA" id="ARBA00056057"/>
    </source>
</evidence>
<evidence type="ECO:0000256" key="8">
    <source>
        <dbReference type="ARBA" id="ARBA00064832"/>
    </source>
</evidence>
<evidence type="ECO:0000256" key="5">
    <source>
        <dbReference type="ARBA" id="ARBA00023125"/>
    </source>
</evidence>
<proteinExistence type="predicted"/>
<comment type="subcellular location">
    <subcellularLocation>
        <location evidence="1">Nucleus</location>
    </subcellularLocation>
</comment>
<feature type="compositionally biased region" description="Acidic residues" evidence="10">
    <location>
        <begin position="311"/>
        <end position="323"/>
    </location>
</feature>
<evidence type="ECO:0000256" key="10">
    <source>
        <dbReference type="SAM" id="MobiDB-lite"/>
    </source>
</evidence>
<feature type="compositionally biased region" description="Basic and acidic residues" evidence="10">
    <location>
        <begin position="195"/>
        <end position="205"/>
    </location>
</feature>
<keyword evidence="3" id="KW-0013">ADP-ribosylation</keyword>
<dbReference type="PANTHER" id="PTHR13468">
    <property type="entry name" value="DEK PROTEIN"/>
    <property type="match status" value="1"/>
</dbReference>
<keyword evidence="13" id="KW-1185">Reference proteome</keyword>
<dbReference type="OrthoDB" id="370884at2759"/>
<dbReference type="RefSeq" id="XP_030637035.1">
    <property type="nucleotide sequence ID" value="XM_030781175.1"/>
</dbReference>
<dbReference type="GeneID" id="115817986"/>
<dbReference type="AlphaFoldDB" id="A0A6J2VVF8"/>
<dbReference type="GO" id="GO:0005634">
    <property type="term" value="C:nucleus"/>
    <property type="evidence" value="ECO:0007669"/>
    <property type="project" value="UniProtKB-SubCell"/>
</dbReference>
<dbReference type="SMART" id="SM00513">
    <property type="entry name" value="SAP"/>
    <property type="match status" value="1"/>
</dbReference>
<evidence type="ECO:0000313" key="14">
    <source>
        <dbReference type="RefSeq" id="XP_030637035.1"/>
    </source>
</evidence>
<dbReference type="Pfam" id="PF08766">
    <property type="entry name" value="DEK_C"/>
    <property type="match status" value="1"/>
</dbReference>
<dbReference type="Gene3D" id="1.10.10.60">
    <property type="entry name" value="Homeodomain-like"/>
    <property type="match status" value="1"/>
</dbReference>
<dbReference type="SUPFAM" id="SSF109715">
    <property type="entry name" value="DEK C-terminal domain"/>
    <property type="match status" value="1"/>
</dbReference>
<evidence type="ECO:0000256" key="6">
    <source>
        <dbReference type="ARBA" id="ARBA00023242"/>
    </source>
</evidence>
<feature type="compositionally biased region" description="Basic and acidic residues" evidence="10">
    <location>
        <begin position="236"/>
        <end position="245"/>
    </location>
</feature>
<sequence>MSADAAKIASMTDAMEVNIPEGEEDSMKEESMKQKPRNRIHQGEIIEGKREKKLVQRLDVQMGKPKERLKIESGRGDKLGDIARVNHHIGKLKAPQLKPLHKILYDRPGAMSSMRKNLRLFSGFTFEADSELYLKKKEKLMRFTNLQLRTICQILDLERGGKRDILVDRIIHFLMCPTNTGKPVITKRKKKKRTTTKDTKKEKKTTPKSKKPSAETKSKAIVTDSSSDDDEDEEEENKHVKKETTRVPSETDNQKKSDGDSDSSSSGKSDDLSDSDEEEDASKSKQKASGKKRPPAKKMTTKSEDVTDQTVSDDESEGDDDEDSSSKKTKKKEPAKKKIATKPLPKTKKADSSSNRSKKTPSKRKDLDDSSDDDEPLIKMIKKPPTNDQLKETVKVLLKDANFEEVTMKQFCQQVYDTYPDFDLTDKKDFIKQTVKSLIS</sequence>
<dbReference type="FunFam" id="1.10.10.60:FF:000148">
    <property type="entry name" value="Dek, isoform B"/>
    <property type="match status" value="1"/>
</dbReference>
<feature type="region of interest" description="Disordered" evidence="10">
    <location>
        <begin position="1"/>
        <end position="39"/>
    </location>
</feature>
<keyword evidence="4" id="KW-0156">Chromatin regulator</keyword>
<name>A0A6J2VVF8_CHACN</name>